<organism evidence="3 4">
    <name type="scientific">Escherichia phage A5-4</name>
    <dbReference type="NCBI Taxonomy" id="2996162"/>
    <lineage>
        <taxon>Viruses</taxon>
        <taxon>Duplodnaviria</taxon>
        <taxon>Heunggongvirae</taxon>
        <taxon>Uroviricota</taxon>
        <taxon>Caudoviricetes</taxon>
        <taxon>Vequintavirinae</taxon>
    </lineage>
</organism>
<gene>
    <name evidence="3" type="ORF">A54_236</name>
</gene>
<dbReference type="InterPro" id="IPR048494">
    <property type="entry name" value="Dit-like_N"/>
</dbReference>
<protein>
    <recommendedName>
        <fullName evidence="2">Dit-like phage tail protein N-terminal domain-containing protein</fullName>
    </recommendedName>
</protein>
<evidence type="ECO:0000313" key="3">
    <source>
        <dbReference type="EMBL" id="UZZ64200.1"/>
    </source>
</evidence>
<evidence type="ECO:0000259" key="2">
    <source>
        <dbReference type="Pfam" id="PF21821"/>
    </source>
</evidence>
<evidence type="ECO:0000256" key="1">
    <source>
        <dbReference type="SAM" id="MobiDB-lite"/>
    </source>
</evidence>
<proteinExistence type="predicted"/>
<feature type="compositionally biased region" description="Polar residues" evidence="1">
    <location>
        <begin position="227"/>
        <end position="245"/>
    </location>
</feature>
<name>A0AAE9TKV7_9CAUD</name>
<sequence>MATDLKPSTYKMGTYSPEQIAAIDKAYQQGQAEEARQKQTAQNTKLREDVQYTLFASGINTGRAPLLYDKNQTDDIAILFDVVTTHTYTKDYNKTSYAVESKAKASDHVVTQDGKFSFSAVITDSPLIINERNYIDFDTDKNNPLQSKRPAKAVEILKQIGDGHQLVTLVTEDDILTNYVITNFSVTRDNGQGGSIAVSLTLEEFRFRDISKTVLARTTADPKKAKNVNSGTKQTAENGSVSDNAQGKRKTPYLGKNAAAKERIENALTGTTDFSGEAGKKYEFDPASLKR</sequence>
<reference evidence="3 4" key="1">
    <citation type="submission" date="2022-10" db="EMBL/GenBank/DDBJ databases">
        <authorList>
            <person name="Cortes-Martin A."/>
            <person name="Buttimer C.T.H."/>
            <person name="Hill C."/>
        </authorList>
    </citation>
    <scope>NUCLEOTIDE SEQUENCE [LARGE SCALE GENOMIC DNA]</scope>
</reference>
<accession>A0AAE9TKV7</accession>
<feature type="domain" description="Dit-like phage tail protein N-terminal" evidence="2">
    <location>
        <begin position="80"/>
        <end position="215"/>
    </location>
</feature>
<keyword evidence="4" id="KW-1185">Reference proteome</keyword>
<dbReference type="Proteomes" id="UP001236076">
    <property type="component" value="Segment"/>
</dbReference>
<dbReference type="EMBL" id="OP744025">
    <property type="protein sequence ID" value="UZZ64200.1"/>
    <property type="molecule type" value="Genomic_DNA"/>
</dbReference>
<dbReference type="Pfam" id="PF21821">
    <property type="entry name" value="Dit_like"/>
    <property type="match status" value="1"/>
</dbReference>
<evidence type="ECO:0000313" key="4">
    <source>
        <dbReference type="Proteomes" id="UP001236076"/>
    </source>
</evidence>
<feature type="region of interest" description="Disordered" evidence="1">
    <location>
        <begin position="219"/>
        <end position="291"/>
    </location>
</feature>